<proteinExistence type="inferred from homology"/>
<reference evidence="8 9" key="1">
    <citation type="submission" date="2019-06" db="EMBL/GenBank/DDBJ databases">
        <title>Genomic Encyclopedia of Type Strains, Phase IV (KMG-V): Genome sequencing to study the core and pangenomes of soil and plant-associated prokaryotes.</title>
        <authorList>
            <person name="Whitman W."/>
        </authorList>
    </citation>
    <scope>NUCLEOTIDE SEQUENCE [LARGE SCALE GENOMIC DNA]</scope>
    <source>
        <strain evidence="8 9">BR 11880</strain>
    </source>
</reference>
<feature type="compositionally biased region" description="Basic and acidic residues" evidence="6">
    <location>
        <begin position="13"/>
        <end position="24"/>
    </location>
</feature>
<dbReference type="InterPro" id="IPR015421">
    <property type="entry name" value="PyrdxlP-dep_Trfase_major"/>
</dbReference>
<feature type="domain" description="Aminotransferase class I/classII large" evidence="7">
    <location>
        <begin position="63"/>
        <end position="415"/>
    </location>
</feature>
<dbReference type="SUPFAM" id="SSF53383">
    <property type="entry name" value="PLP-dependent transferases"/>
    <property type="match status" value="1"/>
</dbReference>
<dbReference type="Proteomes" id="UP000319859">
    <property type="component" value="Unassembled WGS sequence"/>
</dbReference>
<evidence type="ECO:0000256" key="5">
    <source>
        <dbReference type="ARBA" id="ARBA00022898"/>
    </source>
</evidence>
<protein>
    <submittedName>
        <fullName evidence="8">Aspartate/methionine/tyrosine aminotransferase</fullName>
    </submittedName>
</protein>
<evidence type="ECO:0000256" key="2">
    <source>
        <dbReference type="ARBA" id="ARBA00007441"/>
    </source>
</evidence>
<dbReference type="PANTHER" id="PTHR43807:SF20">
    <property type="entry name" value="FI04487P"/>
    <property type="match status" value="1"/>
</dbReference>
<feature type="region of interest" description="Disordered" evidence="6">
    <location>
        <begin position="1"/>
        <end position="33"/>
    </location>
</feature>
<keyword evidence="3 8" id="KW-0032">Aminotransferase</keyword>
<dbReference type="GO" id="GO:0016212">
    <property type="term" value="F:kynurenine-oxoglutarate transaminase activity"/>
    <property type="evidence" value="ECO:0007669"/>
    <property type="project" value="TreeGrafter"/>
</dbReference>
<evidence type="ECO:0000313" key="9">
    <source>
        <dbReference type="Proteomes" id="UP000319859"/>
    </source>
</evidence>
<evidence type="ECO:0000313" key="8">
    <source>
        <dbReference type="EMBL" id="TWB21312.1"/>
    </source>
</evidence>
<dbReference type="PANTHER" id="PTHR43807">
    <property type="entry name" value="FI04487P"/>
    <property type="match status" value="1"/>
</dbReference>
<dbReference type="Pfam" id="PF00155">
    <property type="entry name" value="Aminotran_1_2"/>
    <property type="match status" value="1"/>
</dbReference>
<evidence type="ECO:0000256" key="1">
    <source>
        <dbReference type="ARBA" id="ARBA00001933"/>
    </source>
</evidence>
<dbReference type="FunFam" id="3.40.640.10:FF:000024">
    <property type="entry name" value="Kynurenine--oxoglutarate transaminase 3"/>
    <property type="match status" value="1"/>
</dbReference>
<evidence type="ECO:0000256" key="3">
    <source>
        <dbReference type="ARBA" id="ARBA00022576"/>
    </source>
</evidence>
<evidence type="ECO:0000256" key="6">
    <source>
        <dbReference type="SAM" id="MobiDB-lite"/>
    </source>
</evidence>
<dbReference type="GO" id="GO:0030170">
    <property type="term" value="F:pyridoxal phosphate binding"/>
    <property type="evidence" value="ECO:0007669"/>
    <property type="project" value="InterPro"/>
</dbReference>
<dbReference type="Gene3D" id="3.90.1150.10">
    <property type="entry name" value="Aspartate Aminotransferase, domain 1"/>
    <property type="match status" value="1"/>
</dbReference>
<dbReference type="GO" id="GO:0005737">
    <property type="term" value="C:cytoplasm"/>
    <property type="evidence" value="ECO:0007669"/>
    <property type="project" value="TreeGrafter"/>
</dbReference>
<comment type="similarity">
    <text evidence="2">Belongs to the class-I pyridoxal-phosphate-dependent aminotransferase family.</text>
</comment>
<gene>
    <name evidence="8" type="ORF">FBZ89_105184</name>
</gene>
<comment type="cofactor">
    <cofactor evidence="1">
        <name>pyridoxal 5'-phosphate</name>
        <dbReference type="ChEBI" id="CHEBI:597326"/>
    </cofactor>
</comment>
<dbReference type="Gene3D" id="3.40.640.10">
    <property type="entry name" value="Type I PLP-dependent aspartate aminotransferase-like (Major domain)"/>
    <property type="match status" value="1"/>
</dbReference>
<dbReference type="InterPro" id="IPR004839">
    <property type="entry name" value="Aminotransferase_I/II_large"/>
</dbReference>
<dbReference type="InterPro" id="IPR015422">
    <property type="entry name" value="PyrdxlP-dep_Trfase_small"/>
</dbReference>
<dbReference type="CDD" id="cd00609">
    <property type="entry name" value="AAT_like"/>
    <property type="match status" value="1"/>
</dbReference>
<keyword evidence="5" id="KW-0663">Pyridoxal phosphate</keyword>
<evidence type="ECO:0000259" key="7">
    <source>
        <dbReference type="Pfam" id="PF00155"/>
    </source>
</evidence>
<accession>A0A560FI76</accession>
<dbReference type="NCBIfam" id="NF006488">
    <property type="entry name" value="PRK08912.1"/>
    <property type="match status" value="1"/>
</dbReference>
<dbReference type="InterPro" id="IPR051326">
    <property type="entry name" value="Kynurenine-oxoglutarate_AT"/>
</dbReference>
<dbReference type="AlphaFoldDB" id="A0A560FI76"/>
<keyword evidence="4 8" id="KW-0808">Transferase</keyword>
<sequence>MGVTRGADLGPDLEIRREPYKDPGRVGQEVGRKRQVRSGNAILSGYGTTIFEAMSRLAGAHNAINLGQGFPDDRGAEDVLQVAARALLEGNNQYPPMMGLPALRQAVATHAARFYGLEVDWEREVMVTSGATEALAACLFGLIEPGDEVVLFQPLYDSYVPIIRRAGGIPRFVRLRPPGWTVDPDELAAAFSPRTKLVVLNNPLNPAAKVWSAEELRLLADQIIAHDCLAVCDEVYEHLVFDGRRHVPLMTLPGMRGRTLRIGSAGKTFSLTGWKVGYVTAAPDLLQPVAKAHQYLTFSTPPNLQAAVAYGLAKDDAYFGLLAAALEAKRDRLAAGLVSAGLPVLPSEGTYFVVADITGARGLRPGEDDADFCRRLTTDAGVAAIPVSAFYEEGAPTHLIRFCFSKQDAILDGAVMRLKEFFGR</sequence>
<comment type="caution">
    <text evidence="8">The sequence shown here is derived from an EMBL/GenBank/DDBJ whole genome shotgun (WGS) entry which is preliminary data.</text>
</comment>
<evidence type="ECO:0000256" key="4">
    <source>
        <dbReference type="ARBA" id="ARBA00022679"/>
    </source>
</evidence>
<name>A0A560FI76_9PROT</name>
<organism evidence="8 9">
    <name type="scientific">Nitrospirillum amazonense</name>
    <dbReference type="NCBI Taxonomy" id="28077"/>
    <lineage>
        <taxon>Bacteria</taxon>
        <taxon>Pseudomonadati</taxon>
        <taxon>Pseudomonadota</taxon>
        <taxon>Alphaproteobacteria</taxon>
        <taxon>Rhodospirillales</taxon>
        <taxon>Azospirillaceae</taxon>
        <taxon>Nitrospirillum</taxon>
    </lineage>
</organism>
<dbReference type="InterPro" id="IPR015424">
    <property type="entry name" value="PyrdxlP-dep_Trfase"/>
</dbReference>
<dbReference type="EMBL" id="VITN01000005">
    <property type="protein sequence ID" value="TWB21312.1"/>
    <property type="molecule type" value="Genomic_DNA"/>
</dbReference>